<dbReference type="SUPFAM" id="SSF52047">
    <property type="entry name" value="RNI-like"/>
    <property type="match status" value="1"/>
</dbReference>
<gene>
    <name evidence="3" type="ORF">AQUCO_01000390v1</name>
</gene>
<dbReference type="OrthoDB" id="1163429at2759"/>
<proteinExistence type="predicted"/>
<name>A0A2G5E9Q1_AQUCA</name>
<keyword evidence="4" id="KW-1185">Reference proteome</keyword>
<dbReference type="InterPro" id="IPR032675">
    <property type="entry name" value="LRR_dom_sf"/>
</dbReference>
<accession>A0A2G5E9Q1</accession>
<reference evidence="3 4" key="1">
    <citation type="submission" date="2017-09" db="EMBL/GenBank/DDBJ databases">
        <title>WGS assembly of Aquilegia coerulea Goldsmith.</title>
        <authorList>
            <person name="Hodges S."/>
            <person name="Kramer E."/>
            <person name="Nordborg M."/>
            <person name="Tomkins J."/>
            <person name="Borevitz J."/>
            <person name="Derieg N."/>
            <person name="Yan J."/>
            <person name="Mihaltcheva S."/>
            <person name="Hayes R.D."/>
            <person name="Rokhsar D."/>
        </authorList>
    </citation>
    <scope>NUCLEOTIDE SEQUENCE [LARGE SCALE GENOMIC DNA]</scope>
    <source>
        <strain evidence="4">cv. Goldsmith</strain>
    </source>
</reference>
<dbReference type="PANTHER" id="PTHR31900:SF30">
    <property type="entry name" value="SUPERFAMILY PROTEIN, PUTATIVE-RELATED"/>
    <property type="match status" value="1"/>
</dbReference>
<dbReference type="Proteomes" id="UP000230069">
    <property type="component" value="Unassembled WGS sequence"/>
</dbReference>
<dbReference type="PANTHER" id="PTHR31900">
    <property type="entry name" value="F-BOX/RNI SUPERFAMILY PROTEIN-RELATED"/>
    <property type="match status" value="1"/>
</dbReference>
<dbReference type="AlphaFoldDB" id="A0A2G5E9Q1"/>
<dbReference type="EMBL" id="KZ305027">
    <property type="protein sequence ID" value="PIA52474.1"/>
    <property type="molecule type" value="Genomic_DNA"/>
</dbReference>
<dbReference type="Pfam" id="PF24758">
    <property type="entry name" value="LRR_At5g56370"/>
    <property type="match status" value="1"/>
</dbReference>
<evidence type="ECO:0000259" key="2">
    <source>
        <dbReference type="Pfam" id="PF24758"/>
    </source>
</evidence>
<dbReference type="Gene3D" id="3.80.10.10">
    <property type="entry name" value="Ribonuclease Inhibitor"/>
    <property type="match status" value="1"/>
</dbReference>
<dbReference type="STRING" id="218851.A0A2G5E9Q1"/>
<dbReference type="SUPFAM" id="SSF81383">
    <property type="entry name" value="F-box domain"/>
    <property type="match status" value="1"/>
</dbReference>
<dbReference type="InParanoid" id="A0A2G5E9Q1"/>
<feature type="domain" description="F-box" evidence="1">
    <location>
        <begin position="12"/>
        <end position="50"/>
    </location>
</feature>
<dbReference type="InterPro" id="IPR050232">
    <property type="entry name" value="FBL13/AtMIF1-like"/>
</dbReference>
<evidence type="ECO:0000313" key="3">
    <source>
        <dbReference type="EMBL" id="PIA52474.1"/>
    </source>
</evidence>
<feature type="domain" description="F-box/LRR-repeat protein 15/At3g58940/PEG3-like LRR" evidence="2">
    <location>
        <begin position="104"/>
        <end position="323"/>
    </location>
</feature>
<dbReference type="InterPro" id="IPR036047">
    <property type="entry name" value="F-box-like_dom_sf"/>
</dbReference>
<evidence type="ECO:0008006" key="5">
    <source>
        <dbReference type="Google" id="ProtNLM"/>
    </source>
</evidence>
<dbReference type="InterPro" id="IPR001810">
    <property type="entry name" value="F-box_dom"/>
</dbReference>
<organism evidence="3 4">
    <name type="scientific">Aquilegia coerulea</name>
    <name type="common">Rocky mountain columbine</name>
    <dbReference type="NCBI Taxonomy" id="218851"/>
    <lineage>
        <taxon>Eukaryota</taxon>
        <taxon>Viridiplantae</taxon>
        <taxon>Streptophyta</taxon>
        <taxon>Embryophyta</taxon>
        <taxon>Tracheophyta</taxon>
        <taxon>Spermatophyta</taxon>
        <taxon>Magnoliopsida</taxon>
        <taxon>Ranunculales</taxon>
        <taxon>Ranunculaceae</taxon>
        <taxon>Thalictroideae</taxon>
        <taxon>Aquilegia</taxon>
    </lineage>
</organism>
<sequence length="439" mass="51595">MINDVAGKRNFFSELPDYFIEGILLRLPIEDAVRTSVLSSQWRYKWTTMPTLIFDEYCLKSTSPRLLTTMFLNIIYKILFQHRGPIKKFLLSALFIKSEYYVYEWFNLLFEHGVEDFTLKIHDGEHYDLRPSIFSCQQLKNLKIRLCIVRPPDSFCGFQNLRSLSIEECRIHENAFKSLITSCPHLERLEIINLKIMEVIIDVPTLKYFHVQGLFRNVNFPNAKSLTSLLIHSSLSPVIDKEDPVRQEPCRMKKILSCLPKIEKFQVMSNSMKFLSVGIIPKKLPMMLNHLRDISLAMNFQDPYEIEVALCLLRSSPNLEQLHFGVWVEKQKGITTKDVKKFWDKQDKLYCCFSKLRRIKMDQIFGVENEITIIKYILKYSPILEKMELVIRGRKWMKEHAKFEELMLQVELKFKCPEQQNGLIIKEVSKGDLISLCSA</sequence>
<evidence type="ECO:0000259" key="1">
    <source>
        <dbReference type="Pfam" id="PF00646"/>
    </source>
</evidence>
<dbReference type="InterPro" id="IPR055411">
    <property type="entry name" value="LRR_FXL15/At3g58940/PEG3-like"/>
</dbReference>
<protein>
    <recommendedName>
        <fullName evidence="5">F-box domain-containing protein</fullName>
    </recommendedName>
</protein>
<evidence type="ECO:0000313" key="4">
    <source>
        <dbReference type="Proteomes" id="UP000230069"/>
    </source>
</evidence>
<dbReference type="Pfam" id="PF00646">
    <property type="entry name" value="F-box"/>
    <property type="match status" value="1"/>
</dbReference>